<organism evidence="2 3">
    <name type="scientific">Roseomonas fluvialis</name>
    <dbReference type="NCBI Taxonomy" id="1750527"/>
    <lineage>
        <taxon>Bacteria</taxon>
        <taxon>Pseudomonadati</taxon>
        <taxon>Pseudomonadota</taxon>
        <taxon>Alphaproteobacteria</taxon>
        <taxon>Acetobacterales</taxon>
        <taxon>Roseomonadaceae</taxon>
        <taxon>Roseomonas</taxon>
    </lineage>
</organism>
<feature type="region of interest" description="Disordered" evidence="1">
    <location>
        <begin position="73"/>
        <end position="109"/>
    </location>
</feature>
<evidence type="ECO:0000256" key="1">
    <source>
        <dbReference type="SAM" id="MobiDB-lite"/>
    </source>
</evidence>
<gene>
    <name evidence="2" type="ORF">Rmf_11110</name>
</gene>
<keyword evidence="3" id="KW-1185">Reference proteome</keyword>
<evidence type="ECO:0000313" key="3">
    <source>
        <dbReference type="Proteomes" id="UP000831327"/>
    </source>
</evidence>
<protein>
    <recommendedName>
        <fullName evidence="4">TubC N-terminal docking domain-containing protein</fullName>
    </recommendedName>
</protein>
<accession>A0ABN6NY05</accession>
<evidence type="ECO:0000313" key="2">
    <source>
        <dbReference type="EMBL" id="BDG71182.1"/>
    </source>
</evidence>
<dbReference type="EMBL" id="AP025637">
    <property type="protein sequence ID" value="BDG71182.1"/>
    <property type="molecule type" value="Genomic_DNA"/>
</dbReference>
<feature type="compositionally biased region" description="Pro residues" evidence="1">
    <location>
        <begin position="95"/>
        <end position="109"/>
    </location>
</feature>
<feature type="compositionally biased region" description="Low complexity" evidence="1">
    <location>
        <begin position="80"/>
        <end position="94"/>
    </location>
</feature>
<evidence type="ECO:0008006" key="4">
    <source>
        <dbReference type="Google" id="ProtNLM"/>
    </source>
</evidence>
<reference evidence="2 3" key="1">
    <citation type="journal article" date="2016" name="Microbes Environ.">
        <title>Phylogenetically diverse aerobic anoxygenic phototrophic bacteria isolated from epilithic biofilms in Tama river, Japan.</title>
        <authorList>
            <person name="Hirose S."/>
            <person name="Matsuura K."/>
            <person name="Haruta S."/>
        </authorList>
    </citation>
    <scope>NUCLEOTIDE SEQUENCE [LARGE SCALE GENOMIC DNA]</scope>
    <source>
        <strain evidence="2 3">S08</strain>
    </source>
</reference>
<name>A0ABN6NY05_9PROT</name>
<sequence>MRVAGVRVSAATLIARAEAVGMRLRLDEDRVRFTAPKDPPADLLADLRQNRDAVRLALAARASPHAEAREAWGMTEGERTAALARLEAPAAVPAPATPPPPPVPLRTPPRPATPWWQMPYGAERGAAFAAARRQPGACPMCAGRRWWCEAGEPDTARRCATATCPPPPFVR</sequence>
<dbReference type="Proteomes" id="UP000831327">
    <property type="component" value="Chromosome"/>
</dbReference>
<proteinExistence type="predicted"/>